<dbReference type="GO" id="GO:0006629">
    <property type="term" value="P:lipid metabolic process"/>
    <property type="evidence" value="ECO:0007669"/>
    <property type="project" value="InterPro"/>
</dbReference>
<dbReference type="GO" id="GO:0008081">
    <property type="term" value="F:phosphoric diester hydrolase activity"/>
    <property type="evidence" value="ECO:0007669"/>
    <property type="project" value="InterPro"/>
</dbReference>
<dbReference type="SUPFAM" id="SSF51695">
    <property type="entry name" value="PLC-like phosphodiesterases"/>
    <property type="match status" value="1"/>
</dbReference>
<feature type="compositionally biased region" description="Low complexity" evidence="1">
    <location>
        <begin position="320"/>
        <end position="336"/>
    </location>
</feature>
<evidence type="ECO:0000313" key="3">
    <source>
        <dbReference type="EMBL" id="KIP10115.1"/>
    </source>
</evidence>
<organism evidence="3 4">
    <name type="scientific">Phlebiopsis gigantea (strain 11061_1 CR5-6)</name>
    <name type="common">White-rot fungus</name>
    <name type="synonym">Peniophora gigantea</name>
    <dbReference type="NCBI Taxonomy" id="745531"/>
    <lineage>
        <taxon>Eukaryota</taxon>
        <taxon>Fungi</taxon>
        <taxon>Dikarya</taxon>
        <taxon>Basidiomycota</taxon>
        <taxon>Agaricomycotina</taxon>
        <taxon>Agaricomycetes</taxon>
        <taxon>Polyporales</taxon>
        <taxon>Phanerochaetaceae</taxon>
        <taxon>Phlebiopsis</taxon>
    </lineage>
</organism>
<dbReference type="Pfam" id="PF26146">
    <property type="entry name" value="PI-PLC_X"/>
    <property type="match status" value="1"/>
</dbReference>
<evidence type="ECO:0008006" key="5">
    <source>
        <dbReference type="Google" id="ProtNLM"/>
    </source>
</evidence>
<evidence type="ECO:0000256" key="2">
    <source>
        <dbReference type="SAM" id="SignalP"/>
    </source>
</evidence>
<dbReference type="OrthoDB" id="7984201at2759"/>
<name>A0A0C3SE04_PHLG1</name>
<feature type="signal peptide" evidence="2">
    <location>
        <begin position="1"/>
        <end position="22"/>
    </location>
</feature>
<feature type="region of interest" description="Disordered" evidence="1">
    <location>
        <begin position="314"/>
        <end position="336"/>
    </location>
</feature>
<gene>
    <name evidence="3" type="ORF">PHLGIDRAFT_18402</name>
</gene>
<keyword evidence="2" id="KW-0732">Signal</keyword>
<feature type="chain" id="PRO_5002178371" description="PLC-like phosphodiesterase" evidence="2">
    <location>
        <begin position="23"/>
        <end position="373"/>
    </location>
</feature>
<dbReference type="PANTHER" id="PTHR13593:SF140">
    <property type="entry name" value="PLC-LIKE PHOSPHODIESTERASE"/>
    <property type="match status" value="1"/>
</dbReference>
<dbReference type="InterPro" id="IPR051057">
    <property type="entry name" value="PI-PLC_domain"/>
</dbReference>
<dbReference type="AlphaFoldDB" id="A0A0C3SE04"/>
<dbReference type="PANTHER" id="PTHR13593">
    <property type="match status" value="1"/>
</dbReference>
<dbReference type="STRING" id="745531.A0A0C3SE04"/>
<dbReference type="InterPro" id="IPR017946">
    <property type="entry name" value="PLC-like_Pdiesterase_TIM-brl"/>
</dbReference>
<dbReference type="Proteomes" id="UP000053257">
    <property type="component" value="Unassembled WGS sequence"/>
</dbReference>
<evidence type="ECO:0000256" key="1">
    <source>
        <dbReference type="SAM" id="MobiDB-lite"/>
    </source>
</evidence>
<reference evidence="3 4" key="1">
    <citation type="journal article" date="2014" name="PLoS Genet.">
        <title>Analysis of the Phlebiopsis gigantea genome, transcriptome and secretome provides insight into its pioneer colonization strategies of wood.</title>
        <authorList>
            <person name="Hori C."/>
            <person name="Ishida T."/>
            <person name="Igarashi K."/>
            <person name="Samejima M."/>
            <person name="Suzuki H."/>
            <person name="Master E."/>
            <person name="Ferreira P."/>
            <person name="Ruiz-Duenas F.J."/>
            <person name="Held B."/>
            <person name="Canessa P."/>
            <person name="Larrondo L.F."/>
            <person name="Schmoll M."/>
            <person name="Druzhinina I.S."/>
            <person name="Kubicek C.P."/>
            <person name="Gaskell J.A."/>
            <person name="Kersten P."/>
            <person name="St John F."/>
            <person name="Glasner J."/>
            <person name="Sabat G."/>
            <person name="Splinter BonDurant S."/>
            <person name="Syed K."/>
            <person name="Yadav J."/>
            <person name="Mgbeahuruike A.C."/>
            <person name="Kovalchuk A."/>
            <person name="Asiegbu F.O."/>
            <person name="Lackner G."/>
            <person name="Hoffmeister D."/>
            <person name="Rencoret J."/>
            <person name="Gutierrez A."/>
            <person name="Sun H."/>
            <person name="Lindquist E."/>
            <person name="Barry K."/>
            <person name="Riley R."/>
            <person name="Grigoriev I.V."/>
            <person name="Henrissat B."/>
            <person name="Kues U."/>
            <person name="Berka R.M."/>
            <person name="Martinez A.T."/>
            <person name="Covert S.F."/>
            <person name="Blanchette R.A."/>
            <person name="Cullen D."/>
        </authorList>
    </citation>
    <scope>NUCLEOTIDE SEQUENCE [LARGE SCALE GENOMIC DNA]</scope>
    <source>
        <strain evidence="3 4">11061_1 CR5-6</strain>
    </source>
</reference>
<sequence>MRLTTQHLTQVVLSLLIPGSLAYSVGHRTRATTCNGSSDLCSRSYGNVTFVGAHDSYAVGTSNLATNQDYDVTQQLTDGVRLLQVQAHNQSGTIQLCHTTCSLFNGGTLEAYMGKVKKWMDSNPNDVVTMLIVNSDNISPSEYASVYKSAGVDTLSYSPSSATLTASEWPTLGSLIDSSTRLVNFLTTKADYTSVPYMIDEFTNIWETAFDVTDTTFDCSVNRSNGDTSTQMFLINHFLDKVVLGFPAPDPEQANTTNAVSGVGSLGQQVQTCEAQQGRVPNFMLVDFYEYGSGSVFEVAASVNGVQYDPTTPIATPLPQGSSASTASGSAGTVSTTSTSLSGASSSFQLGSSQLMAPLGLTLCVVIGVMSII</sequence>
<dbReference type="EMBL" id="KN840458">
    <property type="protein sequence ID" value="KIP10115.1"/>
    <property type="molecule type" value="Genomic_DNA"/>
</dbReference>
<accession>A0A0C3SE04</accession>
<keyword evidence="4" id="KW-1185">Reference proteome</keyword>
<protein>
    <recommendedName>
        <fullName evidence="5">PLC-like phosphodiesterase</fullName>
    </recommendedName>
</protein>
<dbReference type="Gene3D" id="3.20.20.190">
    <property type="entry name" value="Phosphatidylinositol (PI) phosphodiesterase"/>
    <property type="match status" value="1"/>
</dbReference>
<dbReference type="HOGENOM" id="CLU_037358_2_0_1"/>
<evidence type="ECO:0000313" key="4">
    <source>
        <dbReference type="Proteomes" id="UP000053257"/>
    </source>
</evidence>
<proteinExistence type="predicted"/>